<feature type="signal peptide" evidence="1">
    <location>
        <begin position="1"/>
        <end position="20"/>
    </location>
</feature>
<evidence type="ECO:0008006" key="4">
    <source>
        <dbReference type="Google" id="ProtNLM"/>
    </source>
</evidence>
<evidence type="ECO:0000313" key="2">
    <source>
        <dbReference type="EMBL" id="MBO1329421.1"/>
    </source>
</evidence>
<evidence type="ECO:0000256" key="1">
    <source>
        <dbReference type="SAM" id="SignalP"/>
    </source>
</evidence>
<gene>
    <name evidence="2" type="ORF">J2D75_13170</name>
</gene>
<keyword evidence="1" id="KW-0732">Signal</keyword>
<reference evidence="2 3" key="1">
    <citation type="submission" date="2021-03" db="EMBL/GenBank/DDBJ databases">
        <title>The complete genome sequence of Acetobacter suratthaniensis TBRC 1719.</title>
        <authorList>
            <person name="Charoenyingcharoen P."/>
            <person name="Yukphan P."/>
        </authorList>
    </citation>
    <scope>NUCLEOTIDE SEQUENCE [LARGE SCALE GENOMIC DNA]</scope>
    <source>
        <strain evidence="2 3">TBRC 1719</strain>
    </source>
</reference>
<comment type="caution">
    <text evidence="2">The sequence shown here is derived from an EMBL/GenBank/DDBJ whole genome shotgun (WGS) entry which is preliminary data.</text>
</comment>
<feature type="chain" id="PRO_5045048765" description="Secreted protein" evidence="1">
    <location>
        <begin position="21"/>
        <end position="169"/>
    </location>
</feature>
<dbReference type="RefSeq" id="WP_207855278.1">
    <property type="nucleotide sequence ID" value="NZ_JAFVMG010000021.1"/>
</dbReference>
<protein>
    <recommendedName>
        <fullName evidence="4">Secreted protein</fullName>
    </recommendedName>
</protein>
<dbReference type="Proteomes" id="UP000664399">
    <property type="component" value="Unassembled WGS sequence"/>
</dbReference>
<name>A0ABS3LPX4_9PROT</name>
<proteinExistence type="predicted"/>
<sequence>MKRFLALCAILPGLGVFGTAGLGLVTTASGQTVVDGSMPKAPTPFVSSSLKALVSRAQDKHAAVRHLSVHETVEKKQVLCGEVSTDPASPPSEGSFMQFGALEGSDGPIVFEGRDIPAALDFREVNQWINYGADMEDLEEMGCAPEGSYRAYSDKLNKVLQHRKVDGLR</sequence>
<evidence type="ECO:0000313" key="3">
    <source>
        <dbReference type="Proteomes" id="UP000664399"/>
    </source>
</evidence>
<keyword evidence="3" id="KW-1185">Reference proteome</keyword>
<dbReference type="EMBL" id="JAFVMG010000021">
    <property type="protein sequence ID" value="MBO1329421.1"/>
    <property type="molecule type" value="Genomic_DNA"/>
</dbReference>
<accession>A0ABS3LPX4</accession>
<organism evidence="2 3">
    <name type="scientific">Acetobacter suratthaniensis</name>
    <dbReference type="NCBI Taxonomy" id="1502841"/>
    <lineage>
        <taxon>Bacteria</taxon>
        <taxon>Pseudomonadati</taxon>
        <taxon>Pseudomonadota</taxon>
        <taxon>Alphaproteobacteria</taxon>
        <taxon>Acetobacterales</taxon>
        <taxon>Acetobacteraceae</taxon>
        <taxon>Acetobacter</taxon>
    </lineage>
</organism>